<protein>
    <submittedName>
        <fullName evidence="2">Uncharacterized protein</fullName>
    </submittedName>
</protein>
<organism evidence="2">
    <name type="scientific">Chionoecetes opilio bacilliform virus</name>
    <dbReference type="NCBI Taxonomy" id="1825681"/>
    <lineage>
        <taxon>Viruses</taxon>
        <taxon>Viruses incertae sedis</taxon>
        <taxon>Naldaviricetes</taxon>
        <taxon>Nimaviridae</taxon>
    </lineage>
</organism>
<evidence type="ECO:0000313" key="2">
    <source>
        <dbReference type="EMBL" id="GAV93242.1"/>
    </source>
</evidence>
<keyword evidence="1" id="KW-1133">Transmembrane helix</keyword>
<keyword evidence="1" id="KW-0472">Membrane</keyword>
<sequence>MSATSSRRGMFPQLGELHLIGLYLLFLAIIATLVFRITYITHPILRKESSNGDDVKEVDAEEFDLTNPVFLPFPPRR</sequence>
<feature type="transmembrane region" description="Helical" evidence="1">
    <location>
        <begin position="20"/>
        <end position="39"/>
    </location>
</feature>
<reference evidence="2" key="1">
    <citation type="submission" date="2017-01" db="EMBL/GenBank/DDBJ databases">
        <title>Draft genome sequence of uncultured bacilliform virus purified from snow crab.</title>
        <authorList>
            <person name="Takano T."/>
        </authorList>
    </citation>
    <scope>NUCLEOTIDE SEQUENCE</scope>
    <source>
        <strain evidence="2">Isolate_1</strain>
    </source>
</reference>
<keyword evidence="1" id="KW-0812">Transmembrane</keyword>
<evidence type="ECO:0000256" key="1">
    <source>
        <dbReference type="SAM" id="Phobius"/>
    </source>
</evidence>
<proteinExistence type="predicted"/>
<comment type="caution">
    <text evidence="2">The sequence shown here is derived from an EMBL/GenBank/DDBJ whole genome shotgun (WGS) entry which is preliminary data.</text>
</comment>
<gene>
    <name evidence="2" type="ORF">SCV_122</name>
</gene>
<dbReference type="EMBL" id="BDLS01000002">
    <property type="protein sequence ID" value="GAV93242.1"/>
    <property type="molecule type" value="Genomic_DNA"/>
</dbReference>
<name>A0A1Q3DLA2_9VIRU</name>
<accession>A0A1Q3DLA2</accession>